<reference evidence="3 4" key="1">
    <citation type="submission" date="2021-11" db="EMBL/GenBank/DDBJ databases">
        <title>Lacrimispora sp. nov. NSJ-141 isolated from human feces.</title>
        <authorList>
            <person name="Abdugheni R."/>
        </authorList>
    </citation>
    <scope>NUCLEOTIDE SEQUENCE [LARGE SCALE GENOMIC DNA]</scope>
    <source>
        <strain evidence="3 4">NSJ-141</strain>
    </source>
</reference>
<evidence type="ECO:0000313" key="4">
    <source>
        <dbReference type="Proteomes" id="UP001299265"/>
    </source>
</evidence>
<keyword evidence="1" id="KW-0812">Transmembrane</keyword>
<feature type="domain" description="Putative zinc-ribbon" evidence="2">
    <location>
        <begin position="4"/>
        <end position="27"/>
    </location>
</feature>
<dbReference type="Pfam" id="PF13248">
    <property type="entry name" value="Zn_ribbon_3"/>
    <property type="match status" value="1"/>
</dbReference>
<accession>A0AAP2W9W6</accession>
<comment type="caution">
    <text evidence="3">The sequence shown here is derived from an EMBL/GenBank/DDBJ whole genome shotgun (WGS) entry which is preliminary data.</text>
</comment>
<name>A0AAP2W9W6_9FIRM</name>
<feature type="transmembrane region" description="Helical" evidence="1">
    <location>
        <begin position="60"/>
        <end position="81"/>
    </location>
</feature>
<evidence type="ECO:0000256" key="1">
    <source>
        <dbReference type="SAM" id="Phobius"/>
    </source>
</evidence>
<dbReference type="EMBL" id="JAJNOR010000004">
    <property type="protein sequence ID" value="MCD2492402.1"/>
    <property type="molecule type" value="Genomic_DNA"/>
</dbReference>
<sequence>MAIIQCPECGQNISDKASKCPMCGYPLKADPMEERSDSSTIMGAGTVEKSDIKKKSHKNMMIIGVIVFIVVLVGITAVVLYSRQMSGDNLSISEINLSKWKLIDERENSVSYEGMVTSNESRPFVALIGYYEEPNNTPRLVYMENGKGTIKTYESSEDDPSIKYTAVGYMAGKKIKESDISIEQNDKYYNDWTCDERTSCSVDLVIKMRKKVNGLLFIELKNDMTKDITRNIAVVIVDGVGEYSCYLDDLPLKSRGVEVTVTPQIFCGSKELKEADYTVETPFAVEKEEGKYTTSFSGKEELSFSGYEDGLVIYTSELLDGGRKEDKGELIRTASCLRDGRCTLATYTWEDSDKKILMPSYDINVIGYLKWNNFNK</sequence>
<keyword evidence="1" id="KW-0472">Membrane</keyword>
<proteinExistence type="predicted"/>
<keyword evidence="1" id="KW-1133">Transmembrane helix</keyword>
<dbReference type="AlphaFoldDB" id="A0AAP2W9W6"/>
<evidence type="ECO:0000259" key="2">
    <source>
        <dbReference type="Pfam" id="PF13248"/>
    </source>
</evidence>
<dbReference type="Proteomes" id="UP001299265">
    <property type="component" value="Unassembled WGS sequence"/>
</dbReference>
<gene>
    <name evidence="3" type="ORF">LQE92_07115</name>
</gene>
<dbReference type="InterPro" id="IPR059113">
    <property type="entry name" value="Znf_ribbon"/>
</dbReference>
<organism evidence="3 4">
    <name type="scientific">Lientehia hominis</name>
    <dbReference type="NCBI Taxonomy" id="2897778"/>
    <lineage>
        <taxon>Bacteria</taxon>
        <taxon>Bacillati</taxon>
        <taxon>Bacillota</taxon>
        <taxon>Clostridia</taxon>
        <taxon>Lachnospirales</taxon>
        <taxon>Lachnospiraceae</taxon>
        <taxon>Lientehia</taxon>
    </lineage>
</organism>
<keyword evidence="4" id="KW-1185">Reference proteome</keyword>
<dbReference type="RefSeq" id="WP_231062303.1">
    <property type="nucleotide sequence ID" value="NZ_JAJNOR010000004.1"/>
</dbReference>
<evidence type="ECO:0000313" key="3">
    <source>
        <dbReference type="EMBL" id="MCD2492402.1"/>
    </source>
</evidence>
<protein>
    <submittedName>
        <fullName evidence="3">Zinc ribbon domain-containing protein</fullName>
    </submittedName>
</protein>